<dbReference type="STRING" id="451379.A0A0N5AE48"/>
<name>A0A0N5AE48_9BILA</name>
<feature type="region of interest" description="Disordered" evidence="2">
    <location>
        <begin position="1"/>
        <end position="47"/>
    </location>
</feature>
<feature type="region of interest" description="Disordered" evidence="2">
    <location>
        <begin position="608"/>
        <end position="661"/>
    </location>
</feature>
<evidence type="ECO:0000256" key="2">
    <source>
        <dbReference type="SAM" id="MobiDB-lite"/>
    </source>
</evidence>
<dbReference type="PANTHER" id="PTHR35153">
    <property type="entry name" value="COILED-COIL DOMAIN-CONTAINING PROTEIN 154"/>
    <property type="match status" value="1"/>
</dbReference>
<dbReference type="AlphaFoldDB" id="A0A0N5AE48"/>
<reference evidence="4" key="1">
    <citation type="submission" date="2017-02" db="UniProtKB">
        <authorList>
            <consortium name="WormBaseParasite"/>
        </authorList>
    </citation>
    <scope>IDENTIFICATION</scope>
</reference>
<keyword evidence="1" id="KW-0175">Coiled coil</keyword>
<dbReference type="PANTHER" id="PTHR35153:SF1">
    <property type="entry name" value="COILED-COIL DOMAIN-CONTAINING PROTEIN 154"/>
    <property type="match status" value="1"/>
</dbReference>
<accession>A0A0N5AE48</accession>
<evidence type="ECO:0000256" key="1">
    <source>
        <dbReference type="SAM" id="Coils"/>
    </source>
</evidence>
<keyword evidence="3" id="KW-1185">Reference proteome</keyword>
<feature type="region of interest" description="Disordered" evidence="2">
    <location>
        <begin position="138"/>
        <end position="158"/>
    </location>
</feature>
<feature type="compositionally biased region" description="Polar residues" evidence="2">
    <location>
        <begin position="647"/>
        <end position="661"/>
    </location>
</feature>
<evidence type="ECO:0000313" key="3">
    <source>
        <dbReference type="Proteomes" id="UP000046393"/>
    </source>
</evidence>
<dbReference type="Gene3D" id="1.10.287.1490">
    <property type="match status" value="1"/>
</dbReference>
<evidence type="ECO:0000313" key="4">
    <source>
        <dbReference type="WBParaSite" id="SMUV_0000249101-mRNA-1"/>
    </source>
</evidence>
<protein>
    <submittedName>
        <fullName evidence="4">t-SNARE coiled-coil homology domain-containing protein</fullName>
    </submittedName>
</protein>
<organism evidence="3 4">
    <name type="scientific">Syphacia muris</name>
    <dbReference type="NCBI Taxonomy" id="451379"/>
    <lineage>
        <taxon>Eukaryota</taxon>
        <taxon>Metazoa</taxon>
        <taxon>Ecdysozoa</taxon>
        <taxon>Nematoda</taxon>
        <taxon>Chromadorea</taxon>
        <taxon>Rhabditida</taxon>
        <taxon>Spirurina</taxon>
        <taxon>Oxyuridomorpha</taxon>
        <taxon>Oxyuroidea</taxon>
        <taxon>Oxyuridae</taxon>
        <taxon>Syphacia</taxon>
    </lineage>
</organism>
<dbReference type="WBParaSite" id="SMUV_0000249101-mRNA-1">
    <property type="protein sequence ID" value="SMUV_0000249101-mRNA-1"/>
    <property type="gene ID" value="SMUV_0000249101"/>
</dbReference>
<feature type="compositionally biased region" description="Polar residues" evidence="2">
    <location>
        <begin position="613"/>
        <end position="632"/>
    </location>
</feature>
<feature type="coiled-coil region" evidence="1">
    <location>
        <begin position="228"/>
        <end position="339"/>
    </location>
</feature>
<feature type="compositionally biased region" description="Basic and acidic residues" evidence="2">
    <location>
        <begin position="1"/>
        <end position="13"/>
    </location>
</feature>
<feature type="coiled-coil region" evidence="1">
    <location>
        <begin position="507"/>
        <end position="541"/>
    </location>
</feature>
<dbReference type="InterPro" id="IPR029512">
    <property type="entry name" value="CCDC154"/>
</dbReference>
<dbReference type="Proteomes" id="UP000046393">
    <property type="component" value="Unplaced"/>
</dbReference>
<sequence>MSRKNNERRDTVKDIILGLDPSGSGPREPRGGYAKHTPTSRNSERRIQPIIVEGTDTSAINRLQDRLHSLQRQQNELLSAETQARRKLEKDYEDLKRKVRSNDLTREIDGLKRQLGNLESKVNSLSQDVSMTKLVTDRLTKSDSQRSDELNRYSENHNRVSSQLNELSEQLNRLKKSLDEEIEERNAATRSYADNMKSIRDDILQDLNNKTSGIVNRSVKDRDLEELRTETMLLNEKLQRRLNDVEKRLNANETKVKENVRHERRNSVESGMKQQLKAQQEDFEKLESKTKNDLKECLKELHQLKIVVEEEKQASDERVKALEKNLAGLKKRLKSENDKINSVLTADINSRKLHENGMLAKMDFMEEQLKAHFNSVTKSMENNSKKAHPEQTFDYDSVNYLFAKICVILVWRMIRREMESIAADKNKLSIEGLLKLEEKMRKINQDTNRFNNVLRKKINKLSENENGVRMKQELDKLIELQREFEESQRYLADKIEHQIPQNLNELSAKTNHIKQQLNERIDRVEEDNANTLKELHEVKTASRNNSAGNTATEKPISKGACENTIDFKLQPLEEDFEKYKIAVKKLAESLTTVKNVLEKRIENELRKPANSKPFGSSGSSGQVRLSESSGQVGLSAPSGQVGPQPRPTATNNKVQVLNPIT</sequence>
<proteinExistence type="predicted"/>